<dbReference type="SUPFAM" id="SSF53474">
    <property type="entry name" value="alpha/beta-Hydrolases"/>
    <property type="match status" value="1"/>
</dbReference>
<dbReference type="EMBL" id="SLWX01000017">
    <property type="protein sequence ID" value="TCO72773.1"/>
    <property type="molecule type" value="Genomic_DNA"/>
</dbReference>
<feature type="domain" description="GPI inositol-deacylase PGAP1-like alpha/beta" evidence="1">
    <location>
        <begin position="114"/>
        <end position="181"/>
    </location>
</feature>
<gene>
    <name evidence="2" type="ORF">EV688_11765</name>
</gene>
<comment type="caution">
    <text evidence="2">The sequence shown here is derived from an EMBL/GenBank/DDBJ whole genome shotgun (WGS) entry which is preliminary data.</text>
</comment>
<sequence length="497" mass="55651">MSVEAPFYPIIYVRGFAMTQGEIEATTATPYMGFNLGSTKLRQLWDGRVQRHYFESPLIRLMKEYGYTDAYLDGGMQREKLPPRSIVIHRYYDQADPHFGDGKRPAILDAAIDLRDLIRQIKQAICGDNAAARRNFRVNLVAHSMGGLICRALLQNKDLRDSTEAKQVNKVFTYATPHNGIEMAGFNVPRFLGLWDINNFNRREMKKYLSLDDHRHVGTLDGHFDPDRFFCLVGTNHKDYGVAAGLSSRLAGDMSDGLVNIENAVVAGSPRAFVHRCHGGPFGIVNSEEGYQNLARFLFGDVRITGILQLDSLPLPPSIQKALNEKKDVKASYWFEASVSPRPAGGGGGVFYLTERRKTNYSAIMRKYDEMMKPAQAGLDKPRWPVLFSTCLDTARITRGSTVVFTIELIVSATDYVIDGVLFFDRTIPGENLYRQTICVRATISDEGWRVRCNYIDDEWGEKLGTELSLVDGSCVVPVASSKGLKGSLRLALEPHN</sequence>
<dbReference type="Pfam" id="PF07819">
    <property type="entry name" value="PGAP1"/>
    <property type="match status" value="1"/>
</dbReference>
<dbReference type="GO" id="GO:0016788">
    <property type="term" value="F:hydrolase activity, acting on ester bonds"/>
    <property type="evidence" value="ECO:0007669"/>
    <property type="project" value="InterPro"/>
</dbReference>
<name>A0A4R2KGP8_9GAMM</name>
<evidence type="ECO:0000313" key="2">
    <source>
        <dbReference type="EMBL" id="TCO72773.1"/>
    </source>
</evidence>
<accession>A0A4R2KGP8</accession>
<dbReference type="Gene3D" id="3.40.50.1820">
    <property type="entry name" value="alpha/beta hydrolase"/>
    <property type="match status" value="1"/>
</dbReference>
<dbReference type="InterPro" id="IPR029058">
    <property type="entry name" value="AB_hydrolase_fold"/>
</dbReference>
<evidence type="ECO:0000313" key="3">
    <source>
        <dbReference type="Proteomes" id="UP000294980"/>
    </source>
</evidence>
<organism evidence="2 3">
    <name type="scientific">Chromatocurvus halotolerans</name>
    <dbReference type="NCBI Taxonomy" id="1132028"/>
    <lineage>
        <taxon>Bacteria</taxon>
        <taxon>Pseudomonadati</taxon>
        <taxon>Pseudomonadota</taxon>
        <taxon>Gammaproteobacteria</taxon>
        <taxon>Cellvibrionales</taxon>
        <taxon>Halieaceae</taxon>
        <taxon>Chromatocurvus</taxon>
    </lineage>
</organism>
<dbReference type="Proteomes" id="UP000294980">
    <property type="component" value="Unassembled WGS sequence"/>
</dbReference>
<protein>
    <submittedName>
        <fullName evidence="2">PGAP1-like protein</fullName>
    </submittedName>
</protein>
<proteinExistence type="predicted"/>
<evidence type="ECO:0000259" key="1">
    <source>
        <dbReference type="Pfam" id="PF07819"/>
    </source>
</evidence>
<dbReference type="OrthoDB" id="556502at2"/>
<keyword evidence="3" id="KW-1185">Reference proteome</keyword>
<dbReference type="InterPro" id="IPR012908">
    <property type="entry name" value="PGAP1-ab_dom-like"/>
</dbReference>
<reference evidence="2 3" key="1">
    <citation type="submission" date="2019-03" db="EMBL/GenBank/DDBJ databases">
        <title>Genomic Encyclopedia of Type Strains, Phase IV (KMG-IV): sequencing the most valuable type-strain genomes for metagenomic binning, comparative biology and taxonomic classification.</title>
        <authorList>
            <person name="Goeker M."/>
        </authorList>
    </citation>
    <scope>NUCLEOTIDE SEQUENCE [LARGE SCALE GENOMIC DNA]</scope>
    <source>
        <strain evidence="2 3">DSM 23344</strain>
    </source>
</reference>
<dbReference type="AlphaFoldDB" id="A0A4R2KGP8"/>